<name>A0A8H7IW97_9PLEO</name>
<organism evidence="1 2">
    <name type="scientific">Ascochyta lentis</name>
    <dbReference type="NCBI Taxonomy" id="205686"/>
    <lineage>
        <taxon>Eukaryota</taxon>
        <taxon>Fungi</taxon>
        <taxon>Dikarya</taxon>
        <taxon>Ascomycota</taxon>
        <taxon>Pezizomycotina</taxon>
        <taxon>Dothideomycetes</taxon>
        <taxon>Pleosporomycetidae</taxon>
        <taxon>Pleosporales</taxon>
        <taxon>Pleosporineae</taxon>
        <taxon>Didymellaceae</taxon>
        <taxon>Ascochyta</taxon>
    </lineage>
</organism>
<evidence type="ECO:0000313" key="2">
    <source>
        <dbReference type="Proteomes" id="UP000651452"/>
    </source>
</evidence>
<keyword evidence="2" id="KW-1185">Reference proteome</keyword>
<dbReference type="EMBL" id="RZGK01000019">
    <property type="protein sequence ID" value="KAF9692027.1"/>
    <property type="molecule type" value="Genomic_DNA"/>
</dbReference>
<dbReference type="AlphaFoldDB" id="A0A8H7IW97"/>
<evidence type="ECO:0000313" key="1">
    <source>
        <dbReference type="EMBL" id="KAF9692027.1"/>
    </source>
</evidence>
<sequence>MTVFIWSLQSGRRVAMPPAKIEHGGKDDLFQGLFTSFAPYNWNTAFAIASQKNAIITHTWTANSFHQSLARGYHILHLLVDIDDRTLLAFGVDQTHNLLHLLTITGTKTQEEASIKTLAILPGVTQRNIASAAVTLPSPGNQTRRFVLITTIVNGSVRLFRILLDPA</sequence>
<proteinExistence type="predicted"/>
<comment type="caution">
    <text evidence="1">The sequence shown here is derived from an EMBL/GenBank/DDBJ whole genome shotgun (WGS) entry which is preliminary data.</text>
</comment>
<dbReference type="Proteomes" id="UP000651452">
    <property type="component" value="Unassembled WGS sequence"/>
</dbReference>
<reference evidence="1" key="1">
    <citation type="submission" date="2018-12" db="EMBL/GenBank/DDBJ databases">
        <authorList>
            <person name="Syme R.A."/>
            <person name="Farfan-Caceres L."/>
            <person name="Lichtenzveig J."/>
        </authorList>
    </citation>
    <scope>NUCLEOTIDE SEQUENCE</scope>
    <source>
        <strain evidence="1">Al4</strain>
    </source>
</reference>
<gene>
    <name evidence="1" type="ORF">EKO04_009935</name>
</gene>
<reference evidence="1" key="2">
    <citation type="submission" date="2020-09" db="EMBL/GenBank/DDBJ databases">
        <title>Reference genome assembly for Australian Ascochyta lentis isolate Al4.</title>
        <authorList>
            <person name="Lee R.C."/>
            <person name="Farfan-Caceres L.M."/>
            <person name="Debler J.W."/>
            <person name="Williams A.H."/>
            <person name="Henares B.M."/>
        </authorList>
    </citation>
    <scope>NUCLEOTIDE SEQUENCE</scope>
    <source>
        <strain evidence="1">Al4</strain>
    </source>
</reference>
<protein>
    <submittedName>
        <fullName evidence="1">Uncharacterized protein</fullName>
    </submittedName>
</protein>
<accession>A0A8H7IW97</accession>